<name>A0AAE0FI60_9CHLO</name>
<keyword evidence="2" id="KW-1185">Reference proteome</keyword>
<sequence length="446" mass="49423">MESGMGIWVEGVGFAAYSYYFGDCLASNPFAMSNQGVHSSSFFFPTTSQMTTYWTLDRPEGSNCTAVLENTTYLEFELSCNTTAAAEQDATYTSKYARQWGTRLSESNKRFDTTLVAGAESCECASTTGAFYAAVEQLSLTINHYVSTTQTLRNGGALPKTIVRKFGQDSNIRIFNAGESVQMTLQELLQYAELDLDLRADEGVNAQWLHPDTDSYTNFALQGPAGVASGEYPYVRVSGVTIEIKMAYYNYRLAPGDLGDGNRDELIKERTQHDNSEAICIMTLRPFLVWTPQFEDFKLRAVSTGRGWSLSSQSQQYGVKATIEFDGIIASFSFFRMIGAFTQVFVLLEVCHVVVTLMAMSEWLMPPGKSQLYRGVLLEPFDLLTQYAQFSVQAVVVTPFPTNGQPRFPPYYLVLEQAIHAPGAATILASSNSTRTDWGGPLIGRR</sequence>
<proteinExistence type="predicted"/>
<dbReference type="EMBL" id="LGRX02018088">
    <property type="protein sequence ID" value="KAK3260170.1"/>
    <property type="molecule type" value="Genomic_DNA"/>
</dbReference>
<dbReference type="Proteomes" id="UP001190700">
    <property type="component" value="Unassembled WGS sequence"/>
</dbReference>
<gene>
    <name evidence="1" type="ORF">CYMTET_30858</name>
</gene>
<reference evidence="1 2" key="1">
    <citation type="journal article" date="2015" name="Genome Biol. Evol.">
        <title>Comparative Genomics of a Bacterivorous Green Alga Reveals Evolutionary Causalities and Consequences of Phago-Mixotrophic Mode of Nutrition.</title>
        <authorList>
            <person name="Burns J.A."/>
            <person name="Paasch A."/>
            <person name="Narechania A."/>
            <person name="Kim E."/>
        </authorList>
    </citation>
    <scope>NUCLEOTIDE SEQUENCE [LARGE SCALE GENOMIC DNA]</scope>
    <source>
        <strain evidence="1 2">PLY_AMNH</strain>
    </source>
</reference>
<accession>A0AAE0FI60</accession>
<feature type="non-terminal residue" evidence="1">
    <location>
        <position position="446"/>
    </location>
</feature>
<comment type="caution">
    <text evidence="1">The sequence shown here is derived from an EMBL/GenBank/DDBJ whole genome shotgun (WGS) entry which is preliminary data.</text>
</comment>
<organism evidence="1 2">
    <name type="scientific">Cymbomonas tetramitiformis</name>
    <dbReference type="NCBI Taxonomy" id="36881"/>
    <lineage>
        <taxon>Eukaryota</taxon>
        <taxon>Viridiplantae</taxon>
        <taxon>Chlorophyta</taxon>
        <taxon>Pyramimonadophyceae</taxon>
        <taxon>Pyramimonadales</taxon>
        <taxon>Pyramimonadaceae</taxon>
        <taxon>Cymbomonas</taxon>
    </lineage>
</organism>
<evidence type="ECO:0000313" key="2">
    <source>
        <dbReference type="Proteomes" id="UP001190700"/>
    </source>
</evidence>
<evidence type="ECO:0000313" key="1">
    <source>
        <dbReference type="EMBL" id="KAK3260170.1"/>
    </source>
</evidence>
<protein>
    <submittedName>
        <fullName evidence="1">Uncharacterized protein</fullName>
    </submittedName>
</protein>
<dbReference type="AlphaFoldDB" id="A0AAE0FI60"/>